<name>A0A5N5E1D7_RHOER</name>
<protein>
    <submittedName>
        <fullName evidence="2">Uncharacterized protein</fullName>
    </submittedName>
</protein>
<dbReference type="Proteomes" id="UP000325576">
    <property type="component" value="Unassembled WGS sequence"/>
</dbReference>
<dbReference type="AlphaFoldDB" id="A0A5N5E1D7"/>
<organism evidence="2 3">
    <name type="scientific">Rhodococcus erythropolis</name>
    <name type="common">Arthrobacter picolinophilus</name>
    <dbReference type="NCBI Taxonomy" id="1833"/>
    <lineage>
        <taxon>Bacteria</taxon>
        <taxon>Bacillati</taxon>
        <taxon>Actinomycetota</taxon>
        <taxon>Actinomycetes</taxon>
        <taxon>Mycobacteriales</taxon>
        <taxon>Nocardiaceae</taxon>
        <taxon>Rhodococcus</taxon>
        <taxon>Rhodococcus erythropolis group</taxon>
    </lineage>
</organism>
<comment type="caution">
    <text evidence="2">The sequence shown here is derived from an EMBL/GenBank/DDBJ whole genome shotgun (WGS) entry which is preliminary data.</text>
</comment>
<sequence length="61" mass="6832">MNARNIFLSWWPKVPTVRFSWLTGQHDRAEGIDQGLRTDESGGRFVVHGQAGHRDGLSGPE</sequence>
<evidence type="ECO:0000313" key="2">
    <source>
        <dbReference type="EMBL" id="KAB2583521.1"/>
    </source>
</evidence>
<evidence type="ECO:0000313" key="3">
    <source>
        <dbReference type="Proteomes" id="UP000325576"/>
    </source>
</evidence>
<dbReference type="EMBL" id="MRBO01000542">
    <property type="protein sequence ID" value="KAB2583521.1"/>
    <property type="molecule type" value="Genomic_DNA"/>
</dbReference>
<feature type="compositionally biased region" description="Basic and acidic residues" evidence="1">
    <location>
        <begin position="52"/>
        <end position="61"/>
    </location>
</feature>
<feature type="non-terminal residue" evidence="2">
    <location>
        <position position="61"/>
    </location>
</feature>
<reference evidence="2 3" key="1">
    <citation type="journal article" date="2017" name="Poromechanics V (2013)">
        <title>Genomic Characterization of the Arsenic-Tolerant Actinobacterium, &lt;i&gt;Rhodococcus erythropolis&lt;/i&gt; S43.</title>
        <authorList>
            <person name="Retamal-Morales G."/>
            <person name="Mehnert M."/>
            <person name="Schwabe R."/>
            <person name="Tischler D."/>
            <person name="Schloemann M."/>
            <person name="Levican G.J."/>
        </authorList>
    </citation>
    <scope>NUCLEOTIDE SEQUENCE [LARGE SCALE GENOMIC DNA]</scope>
    <source>
        <strain evidence="2 3">S43</strain>
    </source>
</reference>
<feature type="region of interest" description="Disordered" evidence="1">
    <location>
        <begin position="34"/>
        <end position="61"/>
    </location>
</feature>
<gene>
    <name evidence="2" type="ORF">BS297_20190</name>
</gene>
<evidence type="ECO:0000256" key="1">
    <source>
        <dbReference type="SAM" id="MobiDB-lite"/>
    </source>
</evidence>
<proteinExistence type="predicted"/>
<accession>A0A5N5E1D7</accession>